<feature type="region of interest" description="Disordered" evidence="1">
    <location>
        <begin position="35"/>
        <end position="91"/>
    </location>
</feature>
<organism evidence="2 3">
    <name type="scientific">Streptomyces echinoruber</name>
    <dbReference type="NCBI Taxonomy" id="68898"/>
    <lineage>
        <taxon>Bacteria</taxon>
        <taxon>Bacillati</taxon>
        <taxon>Actinomycetota</taxon>
        <taxon>Actinomycetes</taxon>
        <taxon>Kitasatosporales</taxon>
        <taxon>Streptomycetaceae</taxon>
        <taxon>Streptomyces</taxon>
    </lineage>
</organism>
<comment type="caution">
    <text evidence="2">The sequence shown here is derived from an EMBL/GenBank/DDBJ whole genome shotgun (WGS) entry which is preliminary data.</text>
</comment>
<sequence length="91" mass="9381">MITPDQQIAALKRERAGYVARGLKDRVAQVDKEIARLRGEGTSEDEAPQGRSGPQAAQQTAGAAPGDGKADGTADGARKTAAKKTAAPPQK</sequence>
<feature type="compositionally biased region" description="Basic and acidic residues" evidence="1">
    <location>
        <begin position="68"/>
        <end position="78"/>
    </location>
</feature>
<feature type="compositionally biased region" description="Low complexity" evidence="1">
    <location>
        <begin position="53"/>
        <end position="67"/>
    </location>
</feature>
<dbReference type="AlphaFoldDB" id="A0A918R155"/>
<gene>
    <name evidence="2" type="ORF">GCM10010389_17570</name>
</gene>
<reference evidence="2" key="1">
    <citation type="journal article" date="2014" name="Int. J. Syst. Evol. Microbiol.">
        <title>Complete genome sequence of Corynebacterium casei LMG S-19264T (=DSM 44701T), isolated from a smear-ripened cheese.</title>
        <authorList>
            <consortium name="US DOE Joint Genome Institute (JGI-PGF)"/>
            <person name="Walter F."/>
            <person name="Albersmeier A."/>
            <person name="Kalinowski J."/>
            <person name="Ruckert C."/>
        </authorList>
    </citation>
    <scope>NUCLEOTIDE SEQUENCE</scope>
    <source>
        <strain evidence="2">JCM 5016</strain>
    </source>
</reference>
<name>A0A918R155_9ACTN</name>
<protein>
    <submittedName>
        <fullName evidence="2">Uncharacterized protein</fullName>
    </submittedName>
</protein>
<evidence type="ECO:0000313" key="3">
    <source>
        <dbReference type="Proteomes" id="UP000623010"/>
    </source>
</evidence>
<accession>A0A918R155</accession>
<evidence type="ECO:0000256" key="1">
    <source>
        <dbReference type="SAM" id="MobiDB-lite"/>
    </source>
</evidence>
<proteinExistence type="predicted"/>
<dbReference type="EMBL" id="BMWH01000004">
    <property type="protein sequence ID" value="GGZ80269.1"/>
    <property type="molecule type" value="Genomic_DNA"/>
</dbReference>
<evidence type="ECO:0000313" key="2">
    <source>
        <dbReference type="EMBL" id="GGZ80269.1"/>
    </source>
</evidence>
<dbReference type="RefSeq" id="WP_190056757.1">
    <property type="nucleotide sequence ID" value="NZ_BMWH01000004.1"/>
</dbReference>
<reference evidence="2" key="2">
    <citation type="submission" date="2020-09" db="EMBL/GenBank/DDBJ databases">
        <authorList>
            <person name="Sun Q."/>
            <person name="Ohkuma M."/>
        </authorList>
    </citation>
    <scope>NUCLEOTIDE SEQUENCE</scope>
    <source>
        <strain evidence="2">JCM 5016</strain>
    </source>
</reference>
<keyword evidence="3" id="KW-1185">Reference proteome</keyword>
<dbReference type="Proteomes" id="UP000623010">
    <property type="component" value="Unassembled WGS sequence"/>
</dbReference>